<dbReference type="AlphaFoldDB" id="A0A1Q9HN06"/>
<dbReference type="SUPFAM" id="SSF53335">
    <property type="entry name" value="S-adenosyl-L-methionine-dependent methyltransferases"/>
    <property type="match status" value="1"/>
</dbReference>
<dbReference type="OrthoDB" id="9791837at2"/>
<evidence type="ECO:0000259" key="1">
    <source>
        <dbReference type="Pfam" id="PF08241"/>
    </source>
</evidence>
<keyword evidence="2" id="KW-0808">Transferase</keyword>
<dbReference type="Proteomes" id="UP000186313">
    <property type="component" value="Unassembled WGS sequence"/>
</dbReference>
<dbReference type="GO" id="GO:0008757">
    <property type="term" value="F:S-adenosylmethionine-dependent methyltransferase activity"/>
    <property type="evidence" value="ECO:0007669"/>
    <property type="project" value="InterPro"/>
</dbReference>
<dbReference type="Gene3D" id="3.40.50.150">
    <property type="entry name" value="Vaccinia Virus protein VP39"/>
    <property type="match status" value="1"/>
</dbReference>
<protein>
    <submittedName>
        <fullName evidence="2">SAM-dependent methyltransferase</fullName>
    </submittedName>
</protein>
<evidence type="ECO:0000313" key="2">
    <source>
        <dbReference type="EMBL" id="OLQ92132.1"/>
    </source>
</evidence>
<dbReference type="PANTHER" id="PTHR42912">
    <property type="entry name" value="METHYLTRANSFERASE"/>
    <property type="match status" value="1"/>
</dbReference>
<name>A0A1Q9HN06_9VIBR</name>
<gene>
    <name evidence="2" type="ORF">BIY22_16635</name>
</gene>
<dbReference type="InterPro" id="IPR029063">
    <property type="entry name" value="SAM-dependent_MTases_sf"/>
</dbReference>
<feature type="domain" description="Methyltransferase type 11" evidence="1">
    <location>
        <begin position="44"/>
        <end position="144"/>
    </location>
</feature>
<dbReference type="CDD" id="cd02440">
    <property type="entry name" value="AdoMet_MTases"/>
    <property type="match status" value="1"/>
</dbReference>
<dbReference type="InterPro" id="IPR050508">
    <property type="entry name" value="Methyltransf_Superfamily"/>
</dbReference>
<dbReference type="PANTHER" id="PTHR42912:SF93">
    <property type="entry name" value="N6-ADENOSINE-METHYLTRANSFERASE TMT1A"/>
    <property type="match status" value="1"/>
</dbReference>
<keyword evidence="2" id="KW-0489">Methyltransferase</keyword>
<evidence type="ECO:0000313" key="3">
    <source>
        <dbReference type="Proteomes" id="UP000186313"/>
    </source>
</evidence>
<proteinExistence type="predicted"/>
<dbReference type="GO" id="GO:0032259">
    <property type="term" value="P:methylation"/>
    <property type="evidence" value="ECO:0007669"/>
    <property type="project" value="UniProtKB-KW"/>
</dbReference>
<sequence length="240" mass="27330">MKSPLYSNFANQYDKVIQSNIYNAYLERPSLQALLPKLDGLNVLDLGCGSGVYLQYLLKQGVNQATCIDYSLDMVNIVQSKLEQWETKVQVNAYVQDLNSGLPSESDSCFDLVISPLMIHYLEDLNPLFKDVERVLKPGGYFVFSTHHPFADFECSMSGDYFARERIQEEWNTIGEPVEVTFYRRSLSEITAAISQNGLVITELSEGKVSAEVEQIDPERFEHLTKNPNFIFIKCQKISE</sequence>
<accession>A0A1Q9HN06</accession>
<reference evidence="2 3" key="1">
    <citation type="submission" date="2016-09" db="EMBL/GenBank/DDBJ databases">
        <title>Genomic Taxonomy of the Vibrionaceae.</title>
        <authorList>
            <person name="Gonzalez-Castillo A."/>
            <person name="Gomez-Gil B."/>
            <person name="Enciso-Ibarra K."/>
        </authorList>
    </citation>
    <scope>NUCLEOTIDE SEQUENCE [LARGE SCALE GENOMIC DNA]</scope>
    <source>
        <strain evidence="2 3">CAIM 703</strain>
    </source>
</reference>
<dbReference type="EMBL" id="MJMJ01000005">
    <property type="protein sequence ID" value="OLQ92132.1"/>
    <property type="molecule type" value="Genomic_DNA"/>
</dbReference>
<dbReference type="InterPro" id="IPR013216">
    <property type="entry name" value="Methyltransf_11"/>
</dbReference>
<dbReference type="STRING" id="1381081.BIY22_16635"/>
<dbReference type="RefSeq" id="WP_075706598.1">
    <property type="nucleotide sequence ID" value="NZ_MJMJ01000005.1"/>
</dbReference>
<comment type="caution">
    <text evidence="2">The sequence shown here is derived from an EMBL/GenBank/DDBJ whole genome shotgun (WGS) entry which is preliminary data.</text>
</comment>
<organism evidence="2 3">
    <name type="scientific">Vibrio panuliri</name>
    <dbReference type="NCBI Taxonomy" id="1381081"/>
    <lineage>
        <taxon>Bacteria</taxon>
        <taxon>Pseudomonadati</taxon>
        <taxon>Pseudomonadota</taxon>
        <taxon>Gammaproteobacteria</taxon>
        <taxon>Vibrionales</taxon>
        <taxon>Vibrionaceae</taxon>
        <taxon>Vibrio</taxon>
    </lineage>
</organism>
<dbReference type="Pfam" id="PF08241">
    <property type="entry name" value="Methyltransf_11"/>
    <property type="match status" value="1"/>
</dbReference>